<protein>
    <submittedName>
        <fullName evidence="7">LysR family transcriptional regulator, glycine cleavage system transcriptional activator</fullName>
    </submittedName>
</protein>
<comment type="similarity">
    <text evidence="2">Belongs to the LysR transcriptional regulatory family.</text>
</comment>
<gene>
    <name evidence="7" type="ORF">SAMN05444169_7104</name>
</gene>
<dbReference type="PRINTS" id="PR00039">
    <property type="entry name" value="HTHLYSR"/>
</dbReference>
<evidence type="ECO:0000256" key="4">
    <source>
        <dbReference type="ARBA" id="ARBA00023125"/>
    </source>
</evidence>
<keyword evidence="3" id="KW-0805">Transcription regulation</keyword>
<name>A0A1M5SGM0_9BRAD</name>
<dbReference type="SUPFAM" id="SSF46785">
    <property type="entry name" value="Winged helix' DNA-binding domain"/>
    <property type="match status" value="1"/>
</dbReference>
<dbReference type="PANTHER" id="PTHR30537:SF26">
    <property type="entry name" value="GLYCINE CLEAVAGE SYSTEM TRANSCRIPTIONAL ACTIVATOR"/>
    <property type="match status" value="1"/>
</dbReference>
<comment type="function">
    <text evidence="1">NodD regulates the expression of the nodABCFE genes which encode other nodulation proteins. NodD is also a negative regulator of its own expression. Binds flavonoids as inducers.</text>
</comment>
<dbReference type="InterPro" id="IPR036390">
    <property type="entry name" value="WH_DNA-bd_sf"/>
</dbReference>
<evidence type="ECO:0000256" key="2">
    <source>
        <dbReference type="ARBA" id="ARBA00009437"/>
    </source>
</evidence>
<dbReference type="Pfam" id="PF03466">
    <property type="entry name" value="LysR_substrate"/>
    <property type="match status" value="1"/>
</dbReference>
<organism evidence="7 8">
    <name type="scientific">Bradyrhizobium erythrophlei</name>
    <dbReference type="NCBI Taxonomy" id="1437360"/>
    <lineage>
        <taxon>Bacteria</taxon>
        <taxon>Pseudomonadati</taxon>
        <taxon>Pseudomonadota</taxon>
        <taxon>Alphaproteobacteria</taxon>
        <taxon>Hyphomicrobiales</taxon>
        <taxon>Nitrobacteraceae</taxon>
        <taxon>Bradyrhizobium</taxon>
    </lineage>
</organism>
<dbReference type="PANTHER" id="PTHR30537">
    <property type="entry name" value="HTH-TYPE TRANSCRIPTIONAL REGULATOR"/>
    <property type="match status" value="1"/>
</dbReference>
<evidence type="ECO:0000259" key="6">
    <source>
        <dbReference type="PROSITE" id="PS50931"/>
    </source>
</evidence>
<dbReference type="EMBL" id="LT670818">
    <property type="protein sequence ID" value="SHH37043.1"/>
    <property type="molecule type" value="Genomic_DNA"/>
</dbReference>
<dbReference type="OrthoDB" id="9793571at2"/>
<dbReference type="Gene3D" id="1.10.10.10">
    <property type="entry name" value="Winged helix-like DNA-binding domain superfamily/Winged helix DNA-binding domain"/>
    <property type="match status" value="1"/>
</dbReference>
<proteinExistence type="inferred from homology"/>
<keyword evidence="5" id="KW-0804">Transcription</keyword>
<sequence length="352" mass="39266">MHDNCWWNCAALGKSCRPQIELMPKRRLPNLSTLPGFEAAARHLSFTLAAAELHLTQGAISRQVRDLELFLGRQLFRRFTRRIELTEDGVAYARVTRDILAELERATARFGDRAPSSRKIVVSILPTLASLWLMPRLHLFAQSHREIEVRVVTSIEPVDLMSGAVDVAVRVGSLPGQNCTPLQPRIDLKMVNDWTDVQAFELFPDILCPVCSPILLAGQSIDDVRSLLRLPLIHTSTRRFAWPDWLAANGVPNVDTLPGSDAIEFGHFFMSLEAARKGQGVAIVPDIMLAHYEGRRDLVSVAPAVIASAGTYCLLVRKSRSEDPEIRAFRSWVIAQSVDARSPLILDRSPRP</sequence>
<keyword evidence="4" id="KW-0238">DNA-binding</keyword>
<accession>A0A1M5SGM0</accession>
<dbReference type="InterPro" id="IPR000847">
    <property type="entry name" value="LysR_HTH_N"/>
</dbReference>
<dbReference type="GO" id="GO:0003700">
    <property type="term" value="F:DNA-binding transcription factor activity"/>
    <property type="evidence" value="ECO:0007669"/>
    <property type="project" value="InterPro"/>
</dbReference>
<dbReference type="Pfam" id="PF00126">
    <property type="entry name" value="HTH_1"/>
    <property type="match status" value="1"/>
</dbReference>
<feature type="domain" description="HTH lysR-type" evidence="6">
    <location>
        <begin position="37"/>
        <end position="86"/>
    </location>
</feature>
<reference evidence="7 8" key="1">
    <citation type="submission" date="2016-11" db="EMBL/GenBank/DDBJ databases">
        <authorList>
            <person name="Jaros S."/>
            <person name="Januszkiewicz K."/>
            <person name="Wedrychowicz H."/>
        </authorList>
    </citation>
    <scope>NUCLEOTIDE SEQUENCE [LARGE SCALE GENOMIC DNA]</scope>
    <source>
        <strain evidence="7 8">GAS242</strain>
    </source>
</reference>
<dbReference type="GO" id="GO:0043565">
    <property type="term" value="F:sequence-specific DNA binding"/>
    <property type="evidence" value="ECO:0007669"/>
    <property type="project" value="TreeGrafter"/>
</dbReference>
<evidence type="ECO:0000256" key="3">
    <source>
        <dbReference type="ARBA" id="ARBA00023015"/>
    </source>
</evidence>
<evidence type="ECO:0000313" key="7">
    <source>
        <dbReference type="EMBL" id="SHH37043.1"/>
    </source>
</evidence>
<dbReference type="InterPro" id="IPR036388">
    <property type="entry name" value="WH-like_DNA-bd_sf"/>
</dbReference>
<dbReference type="Gene3D" id="3.40.190.10">
    <property type="entry name" value="Periplasmic binding protein-like II"/>
    <property type="match status" value="2"/>
</dbReference>
<evidence type="ECO:0000313" key="8">
    <source>
        <dbReference type="Proteomes" id="UP000190675"/>
    </source>
</evidence>
<dbReference type="GO" id="GO:0006351">
    <property type="term" value="P:DNA-templated transcription"/>
    <property type="evidence" value="ECO:0007669"/>
    <property type="project" value="TreeGrafter"/>
</dbReference>
<dbReference type="CDD" id="cd08432">
    <property type="entry name" value="PBP2_GcdR_TrpI_HvrB_AmpR_like"/>
    <property type="match status" value="1"/>
</dbReference>
<dbReference type="Proteomes" id="UP000190675">
    <property type="component" value="Chromosome I"/>
</dbReference>
<dbReference type="SUPFAM" id="SSF53850">
    <property type="entry name" value="Periplasmic binding protein-like II"/>
    <property type="match status" value="1"/>
</dbReference>
<dbReference type="PROSITE" id="PS50931">
    <property type="entry name" value="HTH_LYSR"/>
    <property type="match status" value="1"/>
</dbReference>
<evidence type="ECO:0000256" key="5">
    <source>
        <dbReference type="ARBA" id="ARBA00023163"/>
    </source>
</evidence>
<dbReference type="InterPro" id="IPR058163">
    <property type="entry name" value="LysR-type_TF_proteobact-type"/>
</dbReference>
<dbReference type="InterPro" id="IPR005119">
    <property type="entry name" value="LysR_subst-bd"/>
</dbReference>
<dbReference type="AlphaFoldDB" id="A0A1M5SGM0"/>
<evidence type="ECO:0000256" key="1">
    <source>
        <dbReference type="ARBA" id="ARBA00003502"/>
    </source>
</evidence>